<comment type="caution">
    <text evidence="1">The sequence shown here is derived from an EMBL/GenBank/DDBJ whole genome shotgun (WGS) entry which is preliminary data.</text>
</comment>
<gene>
    <name evidence="1" type="ORF">N7330_15860</name>
</gene>
<accession>A0AA42HUE5</accession>
<dbReference type="AlphaFoldDB" id="A0AA42HUE5"/>
<protein>
    <submittedName>
        <fullName evidence="1">Uncharacterized protein</fullName>
    </submittedName>
</protein>
<organism evidence="1 2">
    <name type="scientific">Comamonas aquatica</name>
    <dbReference type="NCBI Taxonomy" id="225991"/>
    <lineage>
        <taxon>Bacteria</taxon>
        <taxon>Pseudomonadati</taxon>
        <taxon>Pseudomonadota</taxon>
        <taxon>Betaproteobacteria</taxon>
        <taxon>Burkholderiales</taxon>
        <taxon>Comamonadaceae</taxon>
        <taxon>Comamonas</taxon>
    </lineage>
</organism>
<evidence type="ECO:0000313" key="1">
    <source>
        <dbReference type="EMBL" id="MDH0364513.1"/>
    </source>
</evidence>
<reference evidence="1" key="1">
    <citation type="submission" date="2022-09" db="EMBL/GenBank/DDBJ databases">
        <title>Intensive care unit water sources are persistently colonized with multi-drug resistant bacteria and are the site of extensive horizontal gene transfer of antibiotic resistance genes.</title>
        <authorList>
            <person name="Diorio-Toth L."/>
        </authorList>
    </citation>
    <scope>NUCLEOTIDE SEQUENCE</scope>
    <source>
        <strain evidence="1">GD04130</strain>
    </source>
</reference>
<proteinExistence type="predicted"/>
<dbReference type="RefSeq" id="WP_279860509.1">
    <property type="nucleotide sequence ID" value="NZ_JAODZU010000021.1"/>
</dbReference>
<name>A0AA42HUE5_9BURK</name>
<dbReference type="Proteomes" id="UP001158297">
    <property type="component" value="Unassembled WGS sequence"/>
</dbReference>
<evidence type="ECO:0000313" key="2">
    <source>
        <dbReference type="Proteomes" id="UP001158297"/>
    </source>
</evidence>
<sequence>MALQLPLRLGKPVWNTKRPSTRRGRAFRAHIAAVVKAVGLRVEPVAKSIPQWWKDAQSRARAFRQAVRADLIELDFSAPIQRPNLMRQIAAMGLSAWV</sequence>
<dbReference type="EMBL" id="JAODZU010000021">
    <property type="protein sequence ID" value="MDH0364513.1"/>
    <property type="molecule type" value="Genomic_DNA"/>
</dbReference>